<comment type="caution">
    <text evidence="6">The sequence shown here is derived from an EMBL/GenBank/DDBJ whole genome shotgun (WGS) entry which is preliminary data.</text>
</comment>
<protein>
    <submittedName>
        <fullName evidence="6">UDP-N-acetylglucosamine--N-pyrophosphoryl-undecaprenol N-acetylglucosamine transferase</fullName>
        <ecNumber evidence="6">2.4.1.227</ecNumber>
    </submittedName>
</protein>
<keyword evidence="6" id="KW-0328">Glycosyltransferase</keyword>
<dbReference type="GO" id="GO:0004577">
    <property type="term" value="F:N-acetylglucosaminyldiphosphodolichol N-acetylglucosaminyltransferase activity"/>
    <property type="evidence" value="ECO:0007669"/>
    <property type="project" value="TreeGrafter"/>
</dbReference>
<dbReference type="NCBIfam" id="NF041549">
    <property type="entry name" value="PssD"/>
    <property type="match status" value="1"/>
</dbReference>
<evidence type="ECO:0000256" key="3">
    <source>
        <dbReference type="ARBA" id="ARBA00022824"/>
    </source>
</evidence>
<evidence type="ECO:0000256" key="5">
    <source>
        <dbReference type="ARBA" id="ARBA00023136"/>
    </source>
</evidence>
<keyword evidence="5" id="KW-0472">Membrane</keyword>
<dbReference type="EC" id="2.4.1.227" evidence="6"/>
<organism evidence="6 7">
    <name type="scientific">Clostridium thermobutyricum DSM 4928</name>
    <dbReference type="NCBI Taxonomy" id="1121339"/>
    <lineage>
        <taxon>Bacteria</taxon>
        <taxon>Bacillati</taxon>
        <taxon>Bacillota</taxon>
        <taxon>Clostridia</taxon>
        <taxon>Eubacteriales</taxon>
        <taxon>Clostridiaceae</taxon>
        <taxon>Clostridium</taxon>
    </lineage>
</organism>
<keyword evidence="6" id="KW-0808">Transferase</keyword>
<evidence type="ECO:0000313" key="6">
    <source>
        <dbReference type="EMBL" id="OPX46969.1"/>
    </source>
</evidence>
<name>A0A1V4SSX2_9CLOT</name>
<dbReference type="PANTHER" id="PTHR12154:SF4">
    <property type="entry name" value="UDP-N-ACETYLGLUCOSAMINE TRANSFERASE SUBUNIT ALG14 HOMOLOG"/>
    <property type="match status" value="1"/>
</dbReference>
<gene>
    <name evidence="6" type="primary">murG_1</name>
    <name evidence="6" type="ORF">CLTHE_22070</name>
</gene>
<reference evidence="6 7" key="1">
    <citation type="submission" date="2016-02" db="EMBL/GenBank/DDBJ databases">
        <title>Genome sequence of Clostridium thermobutyricum DSM 4928.</title>
        <authorList>
            <person name="Poehlein A."/>
            <person name="Daniel R."/>
        </authorList>
    </citation>
    <scope>NUCLEOTIDE SEQUENCE [LARGE SCALE GENOMIC DNA]</scope>
    <source>
        <strain evidence="6 7">DSM 4928</strain>
    </source>
</reference>
<accession>A0A1V4SSX2</accession>
<dbReference type="Gene3D" id="3.40.50.2000">
    <property type="entry name" value="Glycogen Phosphorylase B"/>
    <property type="match status" value="1"/>
</dbReference>
<evidence type="ECO:0000313" key="7">
    <source>
        <dbReference type="Proteomes" id="UP000191448"/>
    </source>
</evidence>
<comment type="subcellular location">
    <subcellularLocation>
        <location evidence="1">Endoplasmic reticulum membrane</location>
        <topology evidence="1">Single-pass membrane protein</topology>
    </subcellularLocation>
</comment>
<proteinExistence type="predicted"/>
<dbReference type="SUPFAM" id="SSF53756">
    <property type="entry name" value="UDP-Glycosyltransferase/glycogen phosphorylase"/>
    <property type="match status" value="1"/>
</dbReference>
<dbReference type="Proteomes" id="UP000191448">
    <property type="component" value="Unassembled WGS sequence"/>
</dbReference>
<sequence>MKKVLFISSTGGHLSELMELKPLFSKYDYHIITEKTDTTIKLKDKYKGKINYLVYGARNYMFSYLFKFSYNIIKSLVLYAKIRPDVIVTTGAHTAVPMCYIGKFFKKKIIFIETFARVNSTSMSGRMINKIADVFIVQHPEMEKVYENAVYKGALY</sequence>
<dbReference type="OrthoDB" id="555447at2"/>
<dbReference type="PANTHER" id="PTHR12154">
    <property type="entry name" value="GLYCOSYL TRANSFERASE-RELATED"/>
    <property type="match status" value="1"/>
</dbReference>
<keyword evidence="3" id="KW-0256">Endoplasmic reticulum</keyword>
<dbReference type="AlphaFoldDB" id="A0A1V4SSX2"/>
<dbReference type="EMBL" id="LTAY01000059">
    <property type="protein sequence ID" value="OPX46969.1"/>
    <property type="molecule type" value="Genomic_DNA"/>
</dbReference>
<evidence type="ECO:0000256" key="4">
    <source>
        <dbReference type="ARBA" id="ARBA00022989"/>
    </source>
</evidence>
<dbReference type="InterPro" id="IPR013969">
    <property type="entry name" value="Oligosacch_biosynth_Alg14"/>
</dbReference>
<dbReference type="GO" id="GO:0006488">
    <property type="term" value="P:dolichol-linked oligosaccharide biosynthetic process"/>
    <property type="evidence" value="ECO:0007669"/>
    <property type="project" value="InterPro"/>
</dbReference>
<evidence type="ECO:0000256" key="2">
    <source>
        <dbReference type="ARBA" id="ARBA00022692"/>
    </source>
</evidence>
<keyword evidence="2" id="KW-0812">Transmembrane</keyword>
<evidence type="ECO:0000256" key="1">
    <source>
        <dbReference type="ARBA" id="ARBA00004389"/>
    </source>
</evidence>
<keyword evidence="4" id="KW-1133">Transmembrane helix</keyword>
<dbReference type="Pfam" id="PF08660">
    <property type="entry name" value="Alg14"/>
    <property type="match status" value="1"/>
</dbReference>